<keyword evidence="11 15" id="KW-0239">DNA-directed DNA polymerase</keyword>
<feature type="binding site" evidence="15">
    <location>
        <position position="8"/>
    </location>
    <ligand>
        <name>Mg(2+)</name>
        <dbReference type="ChEBI" id="CHEBI:18420"/>
    </ligand>
</feature>
<dbReference type="GO" id="GO:0006281">
    <property type="term" value="P:DNA repair"/>
    <property type="evidence" value="ECO:0007669"/>
    <property type="project" value="UniProtKB-UniRule"/>
</dbReference>
<name>A0A2R8CPT5_9GAMM</name>
<evidence type="ECO:0000259" key="16">
    <source>
        <dbReference type="PROSITE" id="PS50173"/>
    </source>
</evidence>
<dbReference type="PANTHER" id="PTHR11076:SF33">
    <property type="entry name" value="DNA POLYMERASE KAPPA"/>
    <property type="match status" value="1"/>
</dbReference>
<comment type="function">
    <text evidence="15">Poorly processive, error-prone DNA polymerase involved in untargeted mutagenesis. Copies undamaged DNA at stalled replication forks, which arise in vivo from mismatched or misaligned primer ends. These misaligned primers can be extended by PolIV. Exhibits no 3'-5' exonuclease (proofreading) activity. May be involved in translesional synthesis, in conjunction with the beta clamp from PolIII.</text>
</comment>
<keyword evidence="7 15" id="KW-0235">DNA replication</keyword>
<dbReference type="FunFam" id="1.10.150.20:FF:000019">
    <property type="entry name" value="DNA polymerase IV"/>
    <property type="match status" value="1"/>
</dbReference>
<keyword evidence="13 15" id="KW-0234">DNA repair</keyword>
<evidence type="ECO:0000256" key="4">
    <source>
        <dbReference type="ARBA" id="ARBA00022490"/>
    </source>
</evidence>
<evidence type="ECO:0000256" key="9">
    <source>
        <dbReference type="ARBA" id="ARBA00022763"/>
    </source>
</evidence>
<evidence type="ECO:0000256" key="7">
    <source>
        <dbReference type="ARBA" id="ARBA00022705"/>
    </source>
</evidence>
<dbReference type="AlphaFoldDB" id="A0A2R8CPT5"/>
<dbReference type="HAMAP" id="MF_01113">
    <property type="entry name" value="DNApol_IV"/>
    <property type="match status" value="1"/>
</dbReference>
<comment type="similarity">
    <text evidence="2 15">Belongs to the DNA polymerase type-Y family.</text>
</comment>
<evidence type="ECO:0000256" key="12">
    <source>
        <dbReference type="ARBA" id="ARBA00023125"/>
    </source>
</evidence>
<evidence type="ECO:0000256" key="15">
    <source>
        <dbReference type="HAMAP-Rule" id="MF_01113"/>
    </source>
</evidence>
<comment type="catalytic activity">
    <reaction evidence="14 15">
        <text>DNA(n) + a 2'-deoxyribonucleoside 5'-triphosphate = DNA(n+1) + diphosphate</text>
        <dbReference type="Rhea" id="RHEA:22508"/>
        <dbReference type="Rhea" id="RHEA-COMP:17339"/>
        <dbReference type="Rhea" id="RHEA-COMP:17340"/>
        <dbReference type="ChEBI" id="CHEBI:33019"/>
        <dbReference type="ChEBI" id="CHEBI:61560"/>
        <dbReference type="ChEBI" id="CHEBI:173112"/>
        <dbReference type="EC" id="2.7.7.7"/>
    </reaction>
</comment>
<dbReference type="PANTHER" id="PTHR11076">
    <property type="entry name" value="DNA REPAIR POLYMERASE UMUC / TRANSFERASE FAMILY MEMBER"/>
    <property type="match status" value="1"/>
</dbReference>
<evidence type="ECO:0000256" key="6">
    <source>
        <dbReference type="ARBA" id="ARBA00022695"/>
    </source>
</evidence>
<dbReference type="InterPro" id="IPR017961">
    <property type="entry name" value="DNA_pol_Y-fam_little_finger"/>
</dbReference>
<evidence type="ECO:0000256" key="5">
    <source>
        <dbReference type="ARBA" id="ARBA00022679"/>
    </source>
</evidence>
<dbReference type="GO" id="GO:0042276">
    <property type="term" value="P:error-prone translesion synthesis"/>
    <property type="evidence" value="ECO:0007669"/>
    <property type="project" value="TreeGrafter"/>
</dbReference>
<keyword evidence="5 15" id="KW-0808">Transferase</keyword>
<dbReference type="FunFam" id="3.40.1170.60:FF:000001">
    <property type="entry name" value="DNA polymerase IV"/>
    <property type="match status" value="1"/>
</dbReference>
<dbReference type="PROSITE" id="PS50173">
    <property type="entry name" value="UMUC"/>
    <property type="match status" value="1"/>
</dbReference>
<feature type="domain" description="UmuC" evidence="16">
    <location>
        <begin position="4"/>
        <end position="185"/>
    </location>
</feature>
<keyword evidence="12 15" id="KW-0238">DNA-binding</keyword>
<dbReference type="SUPFAM" id="SSF100879">
    <property type="entry name" value="Lesion bypass DNA polymerase (Y-family), little finger domain"/>
    <property type="match status" value="1"/>
</dbReference>
<feature type="site" description="Substrate discrimination" evidence="15">
    <location>
        <position position="13"/>
    </location>
</feature>
<dbReference type="InterPro" id="IPR043502">
    <property type="entry name" value="DNA/RNA_pol_sf"/>
</dbReference>
<keyword evidence="4 15" id="KW-0963">Cytoplasm</keyword>
<evidence type="ECO:0000256" key="2">
    <source>
        <dbReference type="ARBA" id="ARBA00010945"/>
    </source>
</evidence>
<evidence type="ECO:0000313" key="18">
    <source>
        <dbReference type="Proteomes" id="UP000244934"/>
    </source>
</evidence>
<dbReference type="NCBIfam" id="NF002677">
    <property type="entry name" value="PRK02406.1"/>
    <property type="match status" value="1"/>
</dbReference>
<keyword evidence="8 15" id="KW-0479">Metal-binding</keyword>
<evidence type="ECO:0000313" key="17">
    <source>
        <dbReference type="EMBL" id="SPJ34917.1"/>
    </source>
</evidence>
<dbReference type="InterPro" id="IPR036775">
    <property type="entry name" value="DNA_pol_Y-fam_lit_finger_sf"/>
</dbReference>
<dbReference type="InterPro" id="IPR043128">
    <property type="entry name" value="Rev_trsase/Diguanyl_cyclase"/>
</dbReference>
<dbReference type="Gene3D" id="3.30.70.270">
    <property type="match status" value="1"/>
</dbReference>
<dbReference type="GO" id="GO:0003887">
    <property type="term" value="F:DNA-directed DNA polymerase activity"/>
    <property type="evidence" value="ECO:0007669"/>
    <property type="project" value="UniProtKB-UniRule"/>
</dbReference>
<evidence type="ECO:0000256" key="13">
    <source>
        <dbReference type="ARBA" id="ARBA00023204"/>
    </source>
</evidence>
<proteinExistence type="inferred from homology"/>
<dbReference type="InterPro" id="IPR022880">
    <property type="entry name" value="DNApol_IV"/>
</dbReference>
<dbReference type="InterPro" id="IPR050116">
    <property type="entry name" value="DNA_polymerase-Y"/>
</dbReference>
<keyword evidence="10 15" id="KW-0460">Magnesium</keyword>
<keyword evidence="18" id="KW-1185">Reference proteome</keyword>
<dbReference type="GO" id="GO:0000287">
    <property type="term" value="F:magnesium ion binding"/>
    <property type="evidence" value="ECO:0007669"/>
    <property type="project" value="UniProtKB-UniRule"/>
</dbReference>
<dbReference type="InterPro" id="IPR001126">
    <property type="entry name" value="UmuC"/>
</dbReference>
<comment type="cofactor">
    <cofactor evidence="15">
        <name>Mg(2+)</name>
        <dbReference type="ChEBI" id="CHEBI:18420"/>
    </cofactor>
    <text evidence="15">Binds 2 magnesium ions per subunit.</text>
</comment>
<dbReference type="Proteomes" id="UP000244934">
    <property type="component" value="Unassembled WGS sequence"/>
</dbReference>
<dbReference type="Pfam" id="PF21999">
    <property type="entry name" value="IMS_HHH_1"/>
    <property type="match status" value="1"/>
</dbReference>
<protein>
    <recommendedName>
        <fullName evidence="15">DNA polymerase IV</fullName>
        <shortName evidence="15">Pol IV</shortName>
        <ecNumber evidence="15">2.7.7.7</ecNumber>
    </recommendedName>
</protein>
<evidence type="ECO:0000256" key="8">
    <source>
        <dbReference type="ARBA" id="ARBA00022723"/>
    </source>
</evidence>
<reference evidence="18" key="1">
    <citation type="submission" date="2018-03" db="EMBL/GenBank/DDBJ databases">
        <authorList>
            <person name="Navarro De La Torre S."/>
        </authorList>
    </citation>
    <scope>NUCLEOTIDE SEQUENCE [LARGE SCALE GENOMIC DNA]</scope>
    <source>
        <strain evidence="18">EAod3</strain>
    </source>
</reference>
<dbReference type="Gene3D" id="1.10.150.20">
    <property type="entry name" value="5' to 3' exonuclease, C-terminal subdomain"/>
    <property type="match status" value="1"/>
</dbReference>
<evidence type="ECO:0000256" key="11">
    <source>
        <dbReference type="ARBA" id="ARBA00022932"/>
    </source>
</evidence>
<dbReference type="OrthoDB" id="9808813at2"/>
<dbReference type="EMBL" id="ONZI01000004">
    <property type="protein sequence ID" value="SPJ34917.1"/>
    <property type="molecule type" value="Genomic_DNA"/>
</dbReference>
<sequence length="347" mass="39472">MRKILHADCDCFYAAVEMRDNPSLRHIPLVIGGKTESRGVVATCNYPARDYGIHSAMSMAHAQRLCPHLHRLSPDFDKYREASQQVQTIFSELTPLIEPLSLDEAFLDVTHVERMKGSATWMAQWLKQQVQERVGITISVGVAPNKFLAKIASDWQKPDGLYTITPDQVSDFLDQLSITKLHGVGPATAKKLEAQGIHTCKELRAIELTILLEEFGKFGVRLHELARGIDERPVKVERERKSISVETTFDRDLPSMTVCREEITDLVMRLEERMARHQHPAINKLFVKIRFDDFSITTMETAGRTPELESFLPLFDTAWHRAERPVRLLGVGVRLVSEDAQRQMGLF</sequence>
<evidence type="ECO:0000256" key="1">
    <source>
        <dbReference type="ARBA" id="ARBA00004496"/>
    </source>
</evidence>
<evidence type="ECO:0000256" key="10">
    <source>
        <dbReference type="ARBA" id="ARBA00022842"/>
    </source>
</evidence>
<keyword evidence="6 15" id="KW-0548">Nucleotidyltransferase</keyword>
<gene>
    <name evidence="15 17" type="primary">dinB</name>
    <name evidence="17" type="ORF">KSP9073_02964</name>
</gene>
<dbReference type="GO" id="GO:0009432">
    <property type="term" value="P:SOS response"/>
    <property type="evidence" value="ECO:0007669"/>
    <property type="project" value="TreeGrafter"/>
</dbReference>
<dbReference type="GO" id="GO:0003684">
    <property type="term" value="F:damaged DNA binding"/>
    <property type="evidence" value="ECO:0007669"/>
    <property type="project" value="InterPro"/>
</dbReference>
<keyword evidence="9 15" id="KW-0227">DNA damage</keyword>
<feature type="active site" evidence="15">
    <location>
        <position position="104"/>
    </location>
</feature>
<dbReference type="SUPFAM" id="SSF56672">
    <property type="entry name" value="DNA/RNA polymerases"/>
    <property type="match status" value="1"/>
</dbReference>
<evidence type="ECO:0000256" key="14">
    <source>
        <dbReference type="ARBA" id="ARBA00049244"/>
    </source>
</evidence>
<dbReference type="InterPro" id="IPR053848">
    <property type="entry name" value="IMS_HHH_1"/>
</dbReference>
<dbReference type="Gene3D" id="3.40.1170.60">
    <property type="match status" value="1"/>
</dbReference>
<feature type="binding site" evidence="15">
    <location>
        <position position="103"/>
    </location>
    <ligand>
        <name>Mg(2+)</name>
        <dbReference type="ChEBI" id="CHEBI:18420"/>
    </ligand>
</feature>
<dbReference type="Pfam" id="PF00817">
    <property type="entry name" value="IMS"/>
    <property type="match status" value="1"/>
</dbReference>
<dbReference type="EC" id="2.7.7.7" evidence="15"/>
<organism evidence="17 18">
    <name type="scientific">Kushneria phyllosphaerae</name>
    <dbReference type="NCBI Taxonomy" id="2100822"/>
    <lineage>
        <taxon>Bacteria</taxon>
        <taxon>Pseudomonadati</taxon>
        <taxon>Pseudomonadota</taxon>
        <taxon>Gammaproteobacteria</taxon>
        <taxon>Oceanospirillales</taxon>
        <taxon>Halomonadaceae</taxon>
        <taxon>Kushneria</taxon>
    </lineage>
</organism>
<dbReference type="RefSeq" id="WP_108843708.1">
    <property type="nucleotide sequence ID" value="NZ_ONZI01000004.1"/>
</dbReference>
<dbReference type="CDD" id="cd03586">
    <property type="entry name" value="PolY_Pol_IV_kappa"/>
    <property type="match status" value="1"/>
</dbReference>
<comment type="subunit">
    <text evidence="15">Monomer.</text>
</comment>
<comment type="subcellular location">
    <subcellularLocation>
        <location evidence="1 15">Cytoplasm</location>
    </subcellularLocation>
</comment>
<evidence type="ECO:0000256" key="3">
    <source>
        <dbReference type="ARBA" id="ARBA00022457"/>
    </source>
</evidence>
<dbReference type="Gene3D" id="3.30.1490.100">
    <property type="entry name" value="DNA polymerase, Y-family, little finger domain"/>
    <property type="match status" value="1"/>
</dbReference>
<dbReference type="GO" id="GO:0006261">
    <property type="term" value="P:DNA-templated DNA replication"/>
    <property type="evidence" value="ECO:0007669"/>
    <property type="project" value="UniProtKB-UniRule"/>
</dbReference>
<keyword evidence="3 15" id="KW-0515">Mutator protein</keyword>
<accession>A0A2R8CPT5</accession>
<dbReference type="GO" id="GO:0005829">
    <property type="term" value="C:cytosol"/>
    <property type="evidence" value="ECO:0007669"/>
    <property type="project" value="TreeGrafter"/>
</dbReference>
<dbReference type="Pfam" id="PF11799">
    <property type="entry name" value="IMS_C"/>
    <property type="match status" value="1"/>
</dbReference>